<dbReference type="SUPFAM" id="SSF47413">
    <property type="entry name" value="lambda repressor-like DNA-binding domains"/>
    <property type="match status" value="1"/>
</dbReference>
<feature type="region of interest" description="Disordered" evidence="1">
    <location>
        <begin position="89"/>
        <end position="111"/>
    </location>
</feature>
<dbReference type="InterPro" id="IPR001387">
    <property type="entry name" value="Cro/C1-type_HTH"/>
</dbReference>
<dbReference type="PROSITE" id="PS50943">
    <property type="entry name" value="HTH_CROC1"/>
    <property type="match status" value="1"/>
</dbReference>
<accession>A0A2W5QEG5</accession>
<protein>
    <submittedName>
        <fullName evidence="3">Transcriptional regulator</fullName>
    </submittedName>
</protein>
<dbReference type="InterPro" id="IPR010982">
    <property type="entry name" value="Lambda_DNA-bd_dom_sf"/>
</dbReference>
<name>A0A2W5QEG5_VARPD</name>
<reference evidence="3 4" key="1">
    <citation type="submission" date="2017-08" db="EMBL/GenBank/DDBJ databases">
        <title>Infants hospitalized years apart are colonized by the same room-sourced microbial strains.</title>
        <authorList>
            <person name="Brooks B."/>
            <person name="Olm M.R."/>
            <person name="Firek B.A."/>
            <person name="Baker R."/>
            <person name="Thomas B.C."/>
            <person name="Morowitz M.J."/>
            <person name="Banfield J.F."/>
        </authorList>
    </citation>
    <scope>NUCLEOTIDE SEQUENCE [LARGE SCALE GENOMIC DNA]</scope>
    <source>
        <strain evidence="3">S2_005_003_R2_41</strain>
    </source>
</reference>
<evidence type="ECO:0000256" key="1">
    <source>
        <dbReference type="SAM" id="MobiDB-lite"/>
    </source>
</evidence>
<evidence type="ECO:0000313" key="4">
    <source>
        <dbReference type="Proteomes" id="UP000249135"/>
    </source>
</evidence>
<proteinExistence type="predicted"/>
<dbReference type="Proteomes" id="UP000249135">
    <property type="component" value="Unassembled WGS sequence"/>
</dbReference>
<sequence length="111" mass="11471">MDKKELLQRLASRRDALGLTGQQVAERAGLTERSIRNALGAQGNPQLSSLLALVDALDMELQLVPKGFGAAVTPAGDAGYRPVGTRIGDALATAHAEGPPAPAPAPRRSPP</sequence>
<comment type="caution">
    <text evidence="3">The sequence shown here is derived from an EMBL/GenBank/DDBJ whole genome shotgun (WGS) entry which is preliminary data.</text>
</comment>
<dbReference type="SMART" id="SM00530">
    <property type="entry name" value="HTH_XRE"/>
    <property type="match status" value="1"/>
</dbReference>
<gene>
    <name evidence="3" type="ORF">DI563_09105</name>
</gene>
<dbReference type="Pfam" id="PF13560">
    <property type="entry name" value="HTH_31"/>
    <property type="match status" value="1"/>
</dbReference>
<evidence type="ECO:0000313" key="3">
    <source>
        <dbReference type="EMBL" id="PZQ75628.1"/>
    </source>
</evidence>
<dbReference type="CDD" id="cd00093">
    <property type="entry name" value="HTH_XRE"/>
    <property type="match status" value="1"/>
</dbReference>
<organism evidence="3 4">
    <name type="scientific">Variovorax paradoxus</name>
    <dbReference type="NCBI Taxonomy" id="34073"/>
    <lineage>
        <taxon>Bacteria</taxon>
        <taxon>Pseudomonadati</taxon>
        <taxon>Pseudomonadota</taxon>
        <taxon>Betaproteobacteria</taxon>
        <taxon>Burkholderiales</taxon>
        <taxon>Comamonadaceae</taxon>
        <taxon>Variovorax</taxon>
    </lineage>
</organism>
<dbReference type="GO" id="GO:0003677">
    <property type="term" value="F:DNA binding"/>
    <property type="evidence" value="ECO:0007669"/>
    <property type="project" value="InterPro"/>
</dbReference>
<dbReference type="Gene3D" id="1.10.260.40">
    <property type="entry name" value="lambda repressor-like DNA-binding domains"/>
    <property type="match status" value="1"/>
</dbReference>
<dbReference type="EMBL" id="QFPP01000080">
    <property type="protein sequence ID" value="PZQ75628.1"/>
    <property type="molecule type" value="Genomic_DNA"/>
</dbReference>
<evidence type="ECO:0000259" key="2">
    <source>
        <dbReference type="PROSITE" id="PS50943"/>
    </source>
</evidence>
<feature type="domain" description="HTH cro/C1-type" evidence="2">
    <location>
        <begin position="10"/>
        <end position="64"/>
    </location>
</feature>
<dbReference type="AlphaFoldDB" id="A0A2W5QEG5"/>
<feature type="compositionally biased region" description="Pro residues" evidence="1">
    <location>
        <begin position="99"/>
        <end position="111"/>
    </location>
</feature>